<sequence>MKTPTYGDVEMLFKGTQNWSMNEKDLIQKLGNVSPGSLKHKRSYFTTLVTFLDWVADNVLSSKILNPISKNIFKDNEPIYLLISTLGPMWSEWGILIKKWMIDDPKVSHRKIVSPMKVFFNYLKNIEKNNGCISDILDININIGKINREKYYNYLNNLGYTKSSIRFYVKWPSKFFDYLVKKEKNTNYMNPLAVTSRTGNLRKWFVHTHGIEWKIWCNYAEEWLSNHKRRSERTSIVIFFENYLLNRPCKSNVINFFRGIDKWTVTKEDLTDVLKSCTIQTFKTYFHNIKKFTFWVFNRYYSELRYESIFPPFGGVYRVLCREKNKFQWLIDEYGEKWTDWANLANEWVLSNQANQGRYITSLSRFFEYYLVSFEKSYLIDNVILSKEGVLIDKDLFTKILDAVHESNTTQSINADCLRFFNWIIKKNYINLINRISNPFGILRPYDGRTTDIEFKWVVNLYGNEWEEWRALAAGWISTHTGSLSQRMRSIAIFIESFLIQIHPGAYSVEKLLSGSLEIFPKNEDLFIAIKNYTNISIENNINNIINHVVKFIDWILFNHFSVENNHGFIVPKYINPFDKAKTPKIWNESVHSPLPYNYVRALIKKICPHDFGSFRDWSWAYSSTNSKIGGGWYDVPKELIDFDDTDCVWRKLTVKGKYPFKNTEKYQLWSPAAAIGVLLKLHLPLRTFQARMLDSGEADYERYEKGKWIKNPNQYARPNLSRGVFKKITEYNNNEIYTGFYINTNKTADINKMQSEKGYIIPWENKIVLYWLEKLRNWQEKYNPSPHPIPCTELDTSHFGQIIAEETLKNMGSICFLLRHAAAKNKADRLKPVLDRTLNSLWLKLLIDFEEDIANEGQTFSDSSRIKFVEISPNSKRKRYLPLFPLHSLRVSFITSYLQDGKVPLPILSKLLAGHSSLLMTLYYAKISPNHMQTIISNAQDKMEKNKEEDLRLFLKDHDINEINKKMVFQDKVSIAAILQGRNILGWEQKHHGICLAAGNTLDIRDSYDNTRNAGCWNGGRPSEIEDKNQRLSEFEPVPHGAGNCVRCRWFITHANYIPQLIAHFNILSYKANLSAVAARKANEAVIELEKKKQNCLQEKKLFNEDKELERLLKEYKLELSEADEYCKDIIATLNIIERINAQESNRETNDENQKVIAVGNREDVEFAFLETKSELLHLCILCDDAEIYPDLYNKLNKTPAIERRTRIISKMMLKKGYQPHYLFLSEEEQFKVINSMIREMSKHMNKLNRFDSFRLLVERLEQENSNSFKGILNDFLDKNENRFLKLTDINDREED</sequence>
<dbReference type="Proteomes" id="UP000501692">
    <property type="component" value="Chromosome"/>
</dbReference>
<protein>
    <recommendedName>
        <fullName evidence="5">Integrase</fullName>
    </recommendedName>
</protein>
<feature type="coiled-coil region" evidence="2">
    <location>
        <begin position="1080"/>
        <end position="1127"/>
    </location>
</feature>
<dbReference type="GO" id="GO:0003677">
    <property type="term" value="F:DNA binding"/>
    <property type="evidence" value="ECO:0007669"/>
    <property type="project" value="InterPro"/>
</dbReference>
<accession>A0A6H0FU21</accession>
<organism evidence="3 4">
    <name type="scientific">Acinetobacter pittii</name>
    <name type="common">Acinetobacter genomosp. 3</name>
    <dbReference type="NCBI Taxonomy" id="48296"/>
    <lineage>
        <taxon>Bacteria</taxon>
        <taxon>Pseudomonadati</taxon>
        <taxon>Pseudomonadota</taxon>
        <taxon>Gammaproteobacteria</taxon>
        <taxon>Moraxellales</taxon>
        <taxon>Moraxellaceae</taxon>
        <taxon>Acinetobacter</taxon>
        <taxon>Acinetobacter calcoaceticus/baumannii complex</taxon>
    </lineage>
</organism>
<dbReference type="GO" id="GO:0006310">
    <property type="term" value="P:DNA recombination"/>
    <property type="evidence" value="ECO:0007669"/>
    <property type="project" value="UniProtKB-KW"/>
</dbReference>
<evidence type="ECO:0008006" key="5">
    <source>
        <dbReference type="Google" id="ProtNLM"/>
    </source>
</evidence>
<dbReference type="Pfam" id="PF13009">
    <property type="entry name" value="Integrase_2"/>
    <property type="match status" value="1"/>
</dbReference>
<evidence type="ECO:0000313" key="4">
    <source>
        <dbReference type="Proteomes" id="UP000501692"/>
    </source>
</evidence>
<dbReference type="Gene3D" id="1.10.443.10">
    <property type="entry name" value="Intergrase catalytic core"/>
    <property type="match status" value="1"/>
</dbReference>
<dbReference type="InterPro" id="IPR013762">
    <property type="entry name" value="Integrase-like_cat_sf"/>
</dbReference>
<dbReference type="InterPro" id="IPR024965">
    <property type="entry name" value="Putative_integrase"/>
</dbReference>
<evidence type="ECO:0000256" key="1">
    <source>
        <dbReference type="ARBA" id="ARBA00023172"/>
    </source>
</evidence>
<dbReference type="SUPFAM" id="SSF56349">
    <property type="entry name" value="DNA breaking-rejoining enzymes"/>
    <property type="match status" value="1"/>
</dbReference>
<proteinExistence type="predicted"/>
<keyword evidence="1" id="KW-0233">DNA recombination</keyword>
<keyword evidence="2" id="KW-0175">Coiled coil</keyword>
<gene>
    <name evidence="3" type="ORF">G8E09_09005</name>
</gene>
<evidence type="ECO:0000313" key="3">
    <source>
        <dbReference type="EMBL" id="QIT17839.1"/>
    </source>
</evidence>
<dbReference type="InterPro" id="IPR011010">
    <property type="entry name" value="DNA_brk_join_enz"/>
</dbReference>
<dbReference type="EMBL" id="CP049806">
    <property type="protein sequence ID" value="QIT17839.1"/>
    <property type="molecule type" value="Genomic_DNA"/>
</dbReference>
<evidence type="ECO:0000256" key="2">
    <source>
        <dbReference type="SAM" id="Coils"/>
    </source>
</evidence>
<dbReference type="GO" id="GO:0015074">
    <property type="term" value="P:DNA integration"/>
    <property type="evidence" value="ECO:0007669"/>
    <property type="project" value="InterPro"/>
</dbReference>
<name>A0A6H0FU21_ACIPI</name>
<reference evidence="3 4" key="1">
    <citation type="submission" date="2020-03" db="EMBL/GenBank/DDBJ databases">
        <authorList>
            <person name="Zhang L."/>
            <person name="Han X."/>
            <person name="Chen Y."/>
            <person name="Yu Y."/>
        </authorList>
    </citation>
    <scope>NUCLEOTIDE SEQUENCE [LARGE SCALE GENOMIC DNA]</scope>
    <source>
        <strain evidence="3 4">A1254</strain>
    </source>
</reference>